<feature type="signal peptide" evidence="4">
    <location>
        <begin position="1"/>
        <end position="20"/>
    </location>
</feature>
<dbReference type="STRING" id="857087.Metme_0705"/>
<name>G0A4Y3_METMM</name>
<dbReference type="Pfam" id="PF03968">
    <property type="entry name" value="LptD_N"/>
    <property type="match status" value="1"/>
</dbReference>
<evidence type="ECO:0000259" key="6">
    <source>
        <dbReference type="Pfam" id="PF03968"/>
    </source>
</evidence>
<dbReference type="PANTHER" id="PTHR36504">
    <property type="entry name" value="LIPOPOLYSACCHARIDE EXPORT SYSTEM PROTEIN LPTA"/>
    <property type="match status" value="1"/>
</dbReference>
<dbReference type="GO" id="GO:0015920">
    <property type="term" value="P:lipopolysaccharide transport"/>
    <property type="evidence" value="ECO:0007669"/>
    <property type="project" value="UniProtKB-UniRule"/>
</dbReference>
<sequence length="166" mass="18240" precursor="true">MKLSKFIGLGLLLSVRLAFGLETDSEQPVYIDSDTAVYDENTQVSTYIGNVIATQGSIKIDADKLVVYLKDGDIIKLVATGKPSKFEQLPAVGKEKMYGEGLINEFYPDKNLLIFMQNASVWQGDAKQSSDHIEYDTKNSLLKAGQGQTDGKRVHSVIKPKAKPAQ</sequence>
<dbReference type="HOGENOM" id="CLU_095993_2_1_6"/>
<feature type="compositionally biased region" description="Basic residues" evidence="5">
    <location>
        <begin position="154"/>
        <end position="166"/>
    </location>
</feature>
<comment type="similarity">
    <text evidence="4">Belongs to the LptA family.</text>
</comment>
<accession>G0A4Y3</accession>
<evidence type="ECO:0000313" key="7">
    <source>
        <dbReference type="EMBL" id="AEF99146.1"/>
    </source>
</evidence>
<dbReference type="PANTHER" id="PTHR36504:SF1">
    <property type="entry name" value="LIPOPOLYSACCHARIDE EXPORT SYSTEM PROTEIN LPTA"/>
    <property type="match status" value="1"/>
</dbReference>
<evidence type="ECO:0000256" key="4">
    <source>
        <dbReference type="HAMAP-Rule" id="MF_01914"/>
    </source>
</evidence>
<proteinExistence type="inferred from homology"/>
<dbReference type="GO" id="GO:0030288">
    <property type="term" value="C:outer membrane-bounded periplasmic space"/>
    <property type="evidence" value="ECO:0007669"/>
    <property type="project" value="TreeGrafter"/>
</dbReference>
<comment type="subunit">
    <text evidence="4">Component of the lipopolysaccharide transport and assembly complex.</text>
</comment>
<feature type="domain" description="Organic solvent tolerance-like N-terminal" evidence="6">
    <location>
        <begin position="30"/>
        <end position="139"/>
    </location>
</feature>
<dbReference type="Gene3D" id="2.60.450.10">
    <property type="entry name" value="Lipopolysaccharide (LPS) transport protein A like domain"/>
    <property type="match status" value="1"/>
</dbReference>
<dbReference type="HAMAP" id="MF_01914">
    <property type="entry name" value="LPS_assembly_LptA"/>
    <property type="match status" value="1"/>
</dbReference>
<dbReference type="InterPro" id="IPR005653">
    <property type="entry name" value="OstA-like_N"/>
</dbReference>
<feature type="chain" id="PRO_5009012555" description="Lipopolysaccharide export system protein LptA" evidence="4">
    <location>
        <begin position="21"/>
        <end position="166"/>
    </location>
</feature>
<dbReference type="RefSeq" id="WP_013817417.1">
    <property type="nucleotide sequence ID" value="NC_015572.1"/>
</dbReference>
<feature type="region of interest" description="Disordered" evidence="5">
    <location>
        <begin position="139"/>
        <end position="166"/>
    </location>
</feature>
<reference evidence="7 8" key="1">
    <citation type="journal article" date="2011" name="J. Bacteriol.">
        <title>Complete Genome Sequence of the Aerobic Marine Methanotroph Methylomonas methanica MC09.</title>
        <authorList>
            <person name="Boden R."/>
            <person name="Cunliffe M."/>
            <person name="Scanlan J."/>
            <person name="Moussard H."/>
            <person name="Kits K.D."/>
            <person name="Klotz M.G."/>
            <person name="Jetten M.S."/>
            <person name="Vuilleumier S."/>
            <person name="Han J."/>
            <person name="Peters L."/>
            <person name="Mikhailova N."/>
            <person name="Teshima H."/>
            <person name="Tapia R."/>
            <person name="Kyrpides N."/>
            <person name="Ivanova N."/>
            <person name="Pagani I."/>
            <person name="Cheng J.F."/>
            <person name="Goodwin L."/>
            <person name="Han C."/>
            <person name="Hauser L."/>
            <person name="Land M.L."/>
            <person name="Lapidus A."/>
            <person name="Lucas S."/>
            <person name="Pitluck S."/>
            <person name="Woyke T."/>
            <person name="Stein L."/>
            <person name="Murrell J.C."/>
        </authorList>
    </citation>
    <scope>NUCLEOTIDE SEQUENCE [LARGE SCALE GENOMIC DNA]</scope>
    <source>
        <strain evidence="7 8">MC09</strain>
    </source>
</reference>
<dbReference type="GO" id="GO:0001530">
    <property type="term" value="F:lipopolysaccharide binding"/>
    <property type="evidence" value="ECO:0007669"/>
    <property type="project" value="InterPro"/>
</dbReference>
<keyword evidence="2 4" id="KW-0732">Signal</keyword>
<keyword evidence="8" id="KW-1185">Reference proteome</keyword>
<evidence type="ECO:0000256" key="5">
    <source>
        <dbReference type="SAM" id="MobiDB-lite"/>
    </source>
</evidence>
<dbReference type="GO" id="GO:0017089">
    <property type="term" value="F:glycolipid transfer activity"/>
    <property type="evidence" value="ECO:0007669"/>
    <property type="project" value="TreeGrafter"/>
</dbReference>
<protein>
    <recommendedName>
        <fullName evidence="4">Lipopolysaccharide export system protein LptA</fullName>
    </recommendedName>
</protein>
<dbReference type="EMBL" id="CP002738">
    <property type="protein sequence ID" value="AEF99146.1"/>
    <property type="molecule type" value="Genomic_DNA"/>
</dbReference>
<reference evidence="8" key="3">
    <citation type="submission" date="2011-05" db="EMBL/GenBank/DDBJ databases">
        <title>Complete sequence of Methylomonas methanica MC09.</title>
        <authorList>
            <consortium name="US DOE Joint Genome Institute"/>
            <person name="Lucas S."/>
            <person name="Han J."/>
            <person name="Lapidus A."/>
            <person name="Cheng J.-F."/>
            <person name="Goodwin L."/>
            <person name="Pitluck S."/>
            <person name="Peters L."/>
            <person name="Mikhailova N."/>
            <person name="Teshima H."/>
            <person name="Han C."/>
            <person name="Tapia R."/>
            <person name="Land M."/>
            <person name="Hauser L."/>
            <person name="Kyrpides N."/>
            <person name="Ivanova N."/>
            <person name="Pagani I."/>
            <person name="Stein L."/>
            <person name="Woyke T."/>
        </authorList>
    </citation>
    <scope>NUCLEOTIDE SEQUENCE [LARGE SCALE GENOMIC DNA]</scope>
    <source>
        <strain evidence="8">MC09</strain>
    </source>
</reference>
<evidence type="ECO:0000313" key="8">
    <source>
        <dbReference type="Proteomes" id="UP000008888"/>
    </source>
</evidence>
<dbReference type="eggNOG" id="COG1934">
    <property type="taxonomic scope" value="Bacteria"/>
</dbReference>
<gene>
    <name evidence="4" type="primary">lptA</name>
    <name evidence="7" type="ordered locus">Metme_0705</name>
</gene>
<dbReference type="NCBIfam" id="TIGR03002">
    <property type="entry name" value="outer_YhbN_LptA"/>
    <property type="match status" value="1"/>
</dbReference>
<reference key="2">
    <citation type="submission" date="2011-05" db="EMBL/GenBank/DDBJ databases">
        <title>Complete genome sequence of the aerobic marine methanotroph Methylomonas methanica MC09.</title>
        <authorList>
            <person name="Boden R."/>
            <person name="Cunliffe M."/>
            <person name="Scanlan J."/>
            <person name="Moussard H."/>
            <person name="Kits K.D."/>
            <person name="Klotz M."/>
            <person name="Jetten M."/>
            <person name="Vuilleumier S."/>
            <person name="Han J."/>
            <person name="Peters L."/>
            <person name="Mikhailova N."/>
            <person name="Teshima H."/>
            <person name="Tapia R."/>
            <person name="Kyrpides N."/>
            <person name="Ivanova N."/>
            <person name="Pagani I."/>
            <person name="Cheng J.-F."/>
            <person name="Goodwin L."/>
            <person name="Han C."/>
            <person name="Hauser L."/>
            <person name="Land M."/>
            <person name="Lapidus A."/>
            <person name="Lucas S."/>
            <person name="Pitluck S."/>
            <person name="Woyke T."/>
            <person name="Stein L.Y."/>
            <person name="Murrell C."/>
        </authorList>
    </citation>
    <scope>NUCLEOTIDE SEQUENCE</scope>
    <source>
        <strain>MC09</strain>
    </source>
</reference>
<evidence type="ECO:0000256" key="1">
    <source>
        <dbReference type="ARBA" id="ARBA00022448"/>
    </source>
</evidence>
<dbReference type="InterPro" id="IPR014340">
    <property type="entry name" value="LptA"/>
</dbReference>
<organism evidence="7 8">
    <name type="scientific">Methylomonas methanica (strain DSM 25384 / MC09)</name>
    <dbReference type="NCBI Taxonomy" id="857087"/>
    <lineage>
        <taxon>Bacteria</taxon>
        <taxon>Pseudomonadati</taxon>
        <taxon>Pseudomonadota</taxon>
        <taxon>Gammaproteobacteria</taxon>
        <taxon>Methylococcales</taxon>
        <taxon>Methylococcaceae</taxon>
        <taxon>Methylomonas</taxon>
    </lineage>
</organism>
<dbReference type="KEGG" id="mmt:Metme_0705"/>
<keyword evidence="3 4" id="KW-0574">Periplasm</keyword>
<comment type="subcellular location">
    <subcellularLocation>
        <location evidence="4">Periplasm</location>
    </subcellularLocation>
</comment>
<dbReference type="GO" id="GO:0009279">
    <property type="term" value="C:cell outer membrane"/>
    <property type="evidence" value="ECO:0007669"/>
    <property type="project" value="TreeGrafter"/>
</dbReference>
<evidence type="ECO:0000256" key="3">
    <source>
        <dbReference type="ARBA" id="ARBA00022764"/>
    </source>
</evidence>
<comment type="function">
    <text evidence="4">Involved in the assembly of lipopolysaccharide (LPS). Required for the translocation of LPS from the inner membrane to the outer membrane. May form a bridge between the inner membrane and the outer membrane, via interactions with LptC and LptD, thereby facilitating LPS transfer across the periplasm.</text>
</comment>
<dbReference type="InterPro" id="IPR052037">
    <property type="entry name" value="LPS_export_LptA"/>
</dbReference>
<dbReference type="Proteomes" id="UP000008888">
    <property type="component" value="Chromosome"/>
</dbReference>
<dbReference type="GO" id="GO:0043165">
    <property type="term" value="P:Gram-negative-bacterium-type cell outer membrane assembly"/>
    <property type="evidence" value="ECO:0007669"/>
    <property type="project" value="UniProtKB-UniRule"/>
</dbReference>
<keyword evidence="1 4" id="KW-0813">Transport</keyword>
<evidence type="ECO:0000256" key="2">
    <source>
        <dbReference type="ARBA" id="ARBA00022729"/>
    </source>
</evidence>
<dbReference type="AlphaFoldDB" id="G0A4Y3"/>
<dbReference type="OrthoDB" id="9795964at2"/>